<protein>
    <submittedName>
        <fullName evidence="1">Uncharacterized protein</fullName>
    </submittedName>
</protein>
<organism evidence="1 2">
    <name type="scientific">Ruegeria aquimaris</name>
    <dbReference type="NCBI Taxonomy" id="2984333"/>
    <lineage>
        <taxon>Bacteria</taxon>
        <taxon>Pseudomonadati</taxon>
        <taxon>Pseudomonadota</taxon>
        <taxon>Alphaproteobacteria</taxon>
        <taxon>Rhodobacterales</taxon>
        <taxon>Roseobacteraceae</taxon>
        <taxon>Ruegeria</taxon>
    </lineage>
</organism>
<evidence type="ECO:0000313" key="2">
    <source>
        <dbReference type="Proteomes" id="UP001320899"/>
    </source>
</evidence>
<sequence length="121" mass="13053">MTWLALGLQSFGDQQLFIFETGDLVLIGADHARVVGFDDALHQLIDLLIDLACLLSQSGQHLFGLCQSLAPGIFKHVCCHTHKRIAGLHGAEDSLELGFHLVAPDGLAIAVTAFGEAHIIW</sequence>
<keyword evidence="2" id="KW-1185">Reference proteome</keyword>
<dbReference type="Proteomes" id="UP001320899">
    <property type="component" value="Unassembled WGS sequence"/>
</dbReference>
<gene>
    <name evidence="1" type="ORF">OE747_17435</name>
</gene>
<dbReference type="RefSeq" id="WP_263829833.1">
    <property type="nucleotide sequence ID" value="NZ_JAOWLB010000014.1"/>
</dbReference>
<reference evidence="1 2" key="1">
    <citation type="submission" date="2022-10" db="EMBL/GenBank/DDBJ databases">
        <title>Ruegeria sp. nov., isolated from ocean surface sediments.</title>
        <authorList>
            <person name="He W."/>
            <person name="Xue H.-P."/>
            <person name="Zhang D.-F."/>
        </authorList>
    </citation>
    <scope>NUCLEOTIDE SEQUENCE [LARGE SCALE GENOMIC DNA]</scope>
    <source>
        <strain evidence="1 2">XHP0148</strain>
    </source>
</reference>
<dbReference type="EMBL" id="JAOWLB010000014">
    <property type="protein sequence ID" value="MCV2890125.1"/>
    <property type="molecule type" value="Genomic_DNA"/>
</dbReference>
<name>A0ABT3AN77_9RHOB</name>
<proteinExistence type="predicted"/>
<accession>A0ABT3AN77</accession>
<comment type="caution">
    <text evidence="1">The sequence shown here is derived from an EMBL/GenBank/DDBJ whole genome shotgun (WGS) entry which is preliminary data.</text>
</comment>
<evidence type="ECO:0000313" key="1">
    <source>
        <dbReference type="EMBL" id="MCV2890125.1"/>
    </source>
</evidence>